<dbReference type="GO" id="GO:0003700">
    <property type="term" value="F:DNA-binding transcription factor activity"/>
    <property type="evidence" value="ECO:0007669"/>
    <property type="project" value="TreeGrafter"/>
</dbReference>
<dbReference type="PROSITE" id="PS50943">
    <property type="entry name" value="HTH_CROC1"/>
    <property type="match status" value="1"/>
</dbReference>
<feature type="domain" description="HTH cro/C1-type" evidence="3">
    <location>
        <begin position="40"/>
        <end position="94"/>
    </location>
</feature>
<dbReference type="EMBL" id="FRXO01000001">
    <property type="protein sequence ID" value="SHO60669.1"/>
    <property type="molecule type" value="Genomic_DNA"/>
</dbReference>
<sequence length="213" mass="23538">MRQAKSEKRDEFSMRSEGPHSQEDSGETSATILASIGMRIREARQARGMTLQALADMSGLSPSMLSLVERGRASPSIGSLIVIASALEISMADIIVGDAPSTDNPVVRSGEQRIVETTRHVVRRLIREDRTRGVSMAIDEYGPSSGQVDRSPAHHDGFEYGYVLEGQLTVEIDGVAHHLQAGDTICYSGRRRHKITNHGRQKVRTLWFKVDRD</sequence>
<evidence type="ECO:0000313" key="4">
    <source>
        <dbReference type="EMBL" id="SHO60669.1"/>
    </source>
</evidence>
<name>A0A1M7Z724_9HYPH</name>
<dbReference type="InterPro" id="IPR011051">
    <property type="entry name" value="RmlC_Cupin_sf"/>
</dbReference>
<keyword evidence="1" id="KW-0238">DNA-binding</keyword>
<organism evidence="4 5">
    <name type="scientific">Pseudoxanthobacter soli DSM 19599</name>
    <dbReference type="NCBI Taxonomy" id="1123029"/>
    <lineage>
        <taxon>Bacteria</taxon>
        <taxon>Pseudomonadati</taxon>
        <taxon>Pseudomonadota</taxon>
        <taxon>Alphaproteobacteria</taxon>
        <taxon>Hyphomicrobiales</taxon>
        <taxon>Segnochrobactraceae</taxon>
        <taxon>Pseudoxanthobacter</taxon>
    </lineage>
</organism>
<evidence type="ECO:0000313" key="5">
    <source>
        <dbReference type="Proteomes" id="UP000186406"/>
    </source>
</evidence>
<dbReference type="GO" id="GO:0005829">
    <property type="term" value="C:cytosol"/>
    <property type="evidence" value="ECO:0007669"/>
    <property type="project" value="TreeGrafter"/>
</dbReference>
<dbReference type="InterPro" id="IPR013096">
    <property type="entry name" value="Cupin_2"/>
</dbReference>
<dbReference type="STRING" id="1123029.SAMN02745172_00374"/>
<dbReference type="PANTHER" id="PTHR46797:SF1">
    <property type="entry name" value="METHYLPHOSPHONATE SYNTHASE"/>
    <property type="match status" value="1"/>
</dbReference>
<dbReference type="SMART" id="SM00530">
    <property type="entry name" value="HTH_XRE"/>
    <property type="match status" value="1"/>
</dbReference>
<dbReference type="InterPro" id="IPR050807">
    <property type="entry name" value="TransReg_Diox_bact_type"/>
</dbReference>
<dbReference type="Gene3D" id="2.60.120.10">
    <property type="entry name" value="Jelly Rolls"/>
    <property type="match status" value="1"/>
</dbReference>
<feature type="compositionally biased region" description="Basic and acidic residues" evidence="2">
    <location>
        <begin position="1"/>
        <end position="23"/>
    </location>
</feature>
<dbReference type="Pfam" id="PF07883">
    <property type="entry name" value="Cupin_2"/>
    <property type="match status" value="1"/>
</dbReference>
<evidence type="ECO:0000259" key="3">
    <source>
        <dbReference type="PROSITE" id="PS50943"/>
    </source>
</evidence>
<dbReference type="OrthoDB" id="9814751at2"/>
<dbReference type="SUPFAM" id="SSF47413">
    <property type="entry name" value="lambda repressor-like DNA-binding domains"/>
    <property type="match status" value="1"/>
</dbReference>
<dbReference type="RefSeq" id="WP_073625491.1">
    <property type="nucleotide sequence ID" value="NZ_FRXO01000001.1"/>
</dbReference>
<dbReference type="Pfam" id="PF01381">
    <property type="entry name" value="HTH_3"/>
    <property type="match status" value="1"/>
</dbReference>
<feature type="region of interest" description="Disordered" evidence="2">
    <location>
        <begin position="1"/>
        <end position="29"/>
    </location>
</feature>
<dbReference type="Gene3D" id="1.10.260.40">
    <property type="entry name" value="lambda repressor-like DNA-binding domains"/>
    <property type="match status" value="1"/>
</dbReference>
<dbReference type="PANTHER" id="PTHR46797">
    <property type="entry name" value="HTH-TYPE TRANSCRIPTIONAL REGULATOR"/>
    <property type="match status" value="1"/>
</dbReference>
<evidence type="ECO:0000256" key="1">
    <source>
        <dbReference type="ARBA" id="ARBA00023125"/>
    </source>
</evidence>
<dbReference type="CDD" id="cd02209">
    <property type="entry name" value="cupin_XRE_C"/>
    <property type="match status" value="1"/>
</dbReference>
<dbReference type="GO" id="GO:0003677">
    <property type="term" value="F:DNA binding"/>
    <property type="evidence" value="ECO:0007669"/>
    <property type="project" value="UniProtKB-KW"/>
</dbReference>
<gene>
    <name evidence="4" type="ORF">SAMN02745172_00374</name>
</gene>
<dbReference type="SUPFAM" id="SSF51182">
    <property type="entry name" value="RmlC-like cupins"/>
    <property type="match status" value="1"/>
</dbReference>
<evidence type="ECO:0000256" key="2">
    <source>
        <dbReference type="SAM" id="MobiDB-lite"/>
    </source>
</evidence>
<dbReference type="AlphaFoldDB" id="A0A1M7Z724"/>
<reference evidence="4 5" key="1">
    <citation type="submission" date="2016-12" db="EMBL/GenBank/DDBJ databases">
        <authorList>
            <person name="Song W.-J."/>
            <person name="Kurnit D.M."/>
        </authorList>
    </citation>
    <scope>NUCLEOTIDE SEQUENCE [LARGE SCALE GENOMIC DNA]</scope>
    <source>
        <strain evidence="4 5">DSM 19599</strain>
    </source>
</reference>
<keyword evidence="5" id="KW-1185">Reference proteome</keyword>
<accession>A0A1M7Z724</accession>
<protein>
    <submittedName>
        <fullName evidence="4">Transcriptional regulator, contains XRE-family HTH domain</fullName>
    </submittedName>
</protein>
<dbReference type="InterPro" id="IPR014710">
    <property type="entry name" value="RmlC-like_jellyroll"/>
</dbReference>
<dbReference type="Proteomes" id="UP000186406">
    <property type="component" value="Unassembled WGS sequence"/>
</dbReference>
<dbReference type="InterPro" id="IPR001387">
    <property type="entry name" value="Cro/C1-type_HTH"/>
</dbReference>
<proteinExistence type="predicted"/>
<dbReference type="CDD" id="cd00093">
    <property type="entry name" value="HTH_XRE"/>
    <property type="match status" value="1"/>
</dbReference>
<dbReference type="InterPro" id="IPR010982">
    <property type="entry name" value="Lambda_DNA-bd_dom_sf"/>
</dbReference>